<evidence type="ECO:0000256" key="2">
    <source>
        <dbReference type="SAM" id="MobiDB-lite"/>
    </source>
</evidence>
<keyword evidence="1" id="KW-0539">Nucleus</keyword>
<sequence length="623" mass="68331">MFGCKQIIFKLDLTGSGVLVTWSAGIGEQCCGIPSKDFSHASLRCMGVLSGCDYFPGIPRIGLATAAKILRQCRLSDFRHLLSNLGQYFNLPDNACLPPSSYKAGCSSSNSTMTNNDLPPLSCSASLSKSISSSGGAVGGRIKCSSKLHEETIRAALRAERTFRLQVVFDPKSRRRLRLTEPTIDDIKEERIALLDADLPDDQLFSYAGDDSIDASLSCAIALANVDFYTGEQVDTFDPEHFKVRHLFTAPKLPQGAFEESSNVNRIQACSPIKSILKKVHRPDGERLNKSIWNKDYKLEPVWLHYTSGAGSQPRPFCISLEDSKTDQLENGFCQNHETGMVKPVDPLPAAAPSKAQLRLVAGEVVHRNHRVFAPSVLTGEPAVLRRDLTRNGKCEESSAEEDVRIKDVLASYESGSGQYSLTSPLRMFEASETPVTSAGDYFASPVSTTIPGGCCAGTEDHQKSPIFHPKRQRRTLYAEPSLPISTTVDLTHPETDPAFLQRSSSCNSGTKRKTSSKTVRAFSLMQFSFTKRKKEPATGMPPSLTPEQRHHVRGESVLSARKENIQPRSPVYGNQTPVPAENVFGAKTKCQTGSNSNNARARPHISPLFLKWQFSSSKENSL</sequence>
<dbReference type="PANTHER" id="PTHR11081">
    <property type="entry name" value="FLAP ENDONUCLEASE FAMILY MEMBER"/>
    <property type="match status" value="1"/>
</dbReference>
<comment type="similarity">
    <text evidence="1">Belongs to the XPG/RAD2 endonuclease family. EXO1 subfamily.</text>
</comment>
<dbReference type="EC" id="3.1.-.-" evidence="1"/>
<dbReference type="GO" id="GO:0005634">
    <property type="term" value="C:nucleus"/>
    <property type="evidence" value="ECO:0007669"/>
    <property type="project" value="UniProtKB-SubCell"/>
</dbReference>
<dbReference type="SUPFAM" id="SSF47807">
    <property type="entry name" value="5' to 3' exonuclease, C-terminal subdomain"/>
    <property type="match status" value="1"/>
</dbReference>
<accession>A0A5K3F4A0</accession>
<protein>
    <recommendedName>
        <fullName evidence="1">Exonuclease 1</fullName>
        <ecNumber evidence="1">3.1.-.-</ecNumber>
    </recommendedName>
</protein>
<dbReference type="InterPro" id="IPR008918">
    <property type="entry name" value="HhH2"/>
</dbReference>
<evidence type="ECO:0000313" key="3">
    <source>
        <dbReference type="WBParaSite" id="MCU_004813-RC"/>
    </source>
</evidence>
<dbReference type="SMART" id="SM00279">
    <property type="entry name" value="HhH2"/>
    <property type="match status" value="1"/>
</dbReference>
<keyword evidence="1" id="KW-0540">Nuclease</keyword>
<keyword evidence="1" id="KW-0228">DNA excision</keyword>
<name>A0A5K3F4A0_MESCO</name>
<keyword evidence="1" id="KW-0267">Excision nuclease</keyword>
<dbReference type="GO" id="GO:0046872">
    <property type="term" value="F:metal ion binding"/>
    <property type="evidence" value="ECO:0007669"/>
    <property type="project" value="UniProtKB-UniRule"/>
</dbReference>
<keyword evidence="1" id="KW-0479">Metal-binding</keyword>
<keyword evidence="1" id="KW-0234">DNA repair</keyword>
<keyword evidence="1" id="KW-0238">DNA-binding</keyword>
<comment type="cofactor">
    <cofactor evidence="1">
        <name>Mg(2+)</name>
        <dbReference type="ChEBI" id="CHEBI:18420"/>
    </cofactor>
    <text evidence="1">Binds 2 magnesium ions per subunit. They probably participate in the reaction catalyzed by the enzyme. May bind an additional third magnesium ion after substrate binding.</text>
</comment>
<dbReference type="InterPro" id="IPR036279">
    <property type="entry name" value="5-3_exonuclease_C_sf"/>
</dbReference>
<keyword evidence="1" id="KW-0460">Magnesium</keyword>
<dbReference type="GO" id="GO:0003677">
    <property type="term" value="F:DNA binding"/>
    <property type="evidence" value="ECO:0007669"/>
    <property type="project" value="UniProtKB-UniRule"/>
</dbReference>
<comment type="subcellular location">
    <subcellularLocation>
        <location evidence="1">Nucleus</location>
    </subcellularLocation>
</comment>
<dbReference type="InterPro" id="IPR006084">
    <property type="entry name" value="XPG/Rad2"/>
</dbReference>
<keyword evidence="1" id="KW-0269">Exonuclease</keyword>
<dbReference type="AlphaFoldDB" id="A0A5K3F4A0"/>
<keyword evidence="1" id="KW-0378">Hydrolase</keyword>
<feature type="region of interest" description="Disordered" evidence="2">
    <location>
        <begin position="534"/>
        <end position="581"/>
    </location>
</feature>
<dbReference type="WBParaSite" id="MCU_004813-RC">
    <property type="protein sequence ID" value="MCU_004813-RC"/>
    <property type="gene ID" value="MCU_004813"/>
</dbReference>
<dbReference type="GO" id="GO:0006298">
    <property type="term" value="P:mismatch repair"/>
    <property type="evidence" value="ECO:0007669"/>
    <property type="project" value="TreeGrafter"/>
</dbReference>
<keyword evidence="1" id="KW-0227">DNA damage</keyword>
<reference evidence="3" key="1">
    <citation type="submission" date="2019-11" db="UniProtKB">
        <authorList>
            <consortium name="WormBaseParasite"/>
        </authorList>
    </citation>
    <scope>IDENTIFICATION</scope>
</reference>
<dbReference type="PANTHER" id="PTHR11081:SF8">
    <property type="entry name" value="EXONUCLEASE 1"/>
    <property type="match status" value="1"/>
</dbReference>
<dbReference type="Gene3D" id="1.10.150.20">
    <property type="entry name" value="5' to 3' exonuclease, C-terminal subdomain"/>
    <property type="match status" value="1"/>
</dbReference>
<proteinExistence type="inferred from homology"/>
<dbReference type="GO" id="GO:0017108">
    <property type="term" value="F:5'-flap endonuclease activity"/>
    <property type="evidence" value="ECO:0007669"/>
    <property type="project" value="TreeGrafter"/>
</dbReference>
<evidence type="ECO:0000256" key="1">
    <source>
        <dbReference type="RuleBase" id="RU910737"/>
    </source>
</evidence>
<dbReference type="GO" id="GO:0035312">
    <property type="term" value="F:5'-3' DNA exonuclease activity"/>
    <property type="evidence" value="ECO:0007669"/>
    <property type="project" value="UniProtKB-UniRule"/>
</dbReference>
<comment type="function">
    <text evidence="1">5'-&gt;3' double-stranded DNA exonuclease which may also possess a cryptic 3'-&gt;5' double-stranded DNA exonuclease activity. Functions in DNA mismatch repair.</text>
</comment>
<dbReference type="GO" id="GO:0006310">
    <property type="term" value="P:DNA recombination"/>
    <property type="evidence" value="ECO:0007669"/>
    <property type="project" value="TreeGrafter"/>
</dbReference>
<organism evidence="3">
    <name type="scientific">Mesocestoides corti</name>
    <name type="common">Flatworm</name>
    <dbReference type="NCBI Taxonomy" id="53468"/>
    <lineage>
        <taxon>Eukaryota</taxon>
        <taxon>Metazoa</taxon>
        <taxon>Spiralia</taxon>
        <taxon>Lophotrochozoa</taxon>
        <taxon>Platyhelminthes</taxon>
        <taxon>Cestoda</taxon>
        <taxon>Eucestoda</taxon>
        <taxon>Cyclophyllidea</taxon>
        <taxon>Mesocestoididae</taxon>
        <taxon>Mesocestoides</taxon>
    </lineage>
</organism>